<dbReference type="GO" id="GO:0005829">
    <property type="term" value="C:cytosol"/>
    <property type="evidence" value="ECO:0007669"/>
    <property type="project" value="TreeGrafter"/>
</dbReference>
<dbReference type="OrthoDB" id="9768323at2"/>
<evidence type="ECO:0000259" key="3">
    <source>
        <dbReference type="Pfam" id="PF19278"/>
    </source>
</evidence>
<gene>
    <name evidence="4" type="ORF">EZJ58_4590</name>
</gene>
<proteinExistence type="predicted"/>
<dbReference type="GO" id="GO:0017168">
    <property type="term" value="F:5-oxoprolinase (ATP-hydrolyzing) activity"/>
    <property type="evidence" value="ECO:0007669"/>
    <property type="project" value="TreeGrafter"/>
</dbReference>
<dbReference type="AlphaFoldDB" id="A0A4R1NH74"/>
<feature type="domain" description="Hydantoinase/oxoprolinase N-terminal" evidence="2">
    <location>
        <begin position="3"/>
        <end position="182"/>
    </location>
</feature>
<dbReference type="Proteomes" id="UP000294555">
    <property type="component" value="Unassembled WGS sequence"/>
</dbReference>
<comment type="caution">
    <text evidence="4">The sequence shown here is derived from an EMBL/GenBank/DDBJ whole genome shotgun (WGS) entry which is preliminary data.</text>
</comment>
<accession>A0A4R1NH74</accession>
<dbReference type="RefSeq" id="WP_132925667.1">
    <property type="nucleotide sequence ID" value="NZ_SJOI01000001.1"/>
</dbReference>
<dbReference type="Pfam" id="PF01968">
    <property type="entry name" value="Hydantoinase_A"/>
    <property type="match status" value="1"/>
</dbReference>
<dbReference type="InterPro" id="IPR049517">
    <property type="entry name" value="ACX-like_C"/>
</dbReference>
<dbReference type="PANTHER" id="PTHR11365:SF23">
    <property type="entry name" value="HYPOTHETICAL 5-OXOPROLINASE (EUROFUNG)-RELATED"/>
    <property type="match status" value="1"/>
</dbReference>
<evidence type="ECO:0000259" key="1">
    <source>
        <dbReference type="Pfam" id="PF01968"/>
    </source>
</evidence>
<dbReference type="InterPro" id="IPR008040">
    <property type="entry name" value="Hydant_A_N"/>
</dbReference>
<evidence type="ECO:0000259" key="2">
    <source>
        <dbReference type="Pfam" id="PF05378"/>
    </source>
</evidence>
<evidence type="ECO:0000313" key="4">
    <source>
        <dbReference type="EMBL" id="TCL06339.1"/>
    </source>
</evidence>
<dbReference type="GO" id="GO:0006749">
    <property type="term" value="P:glutathione metabolic process"/>
    <property type="evidence" value="ECO:0007669"/>
    <property type="project" value="TreeGrafter"/>
</dbReference>
<dbReference type="PANTHER" id="PTHR11365">
    <property type="entry name" value="5-OXOPROLINASE RELATED"/>
    <property type="match status" value="1"/>
</dbReference>
<protein>
    <submittedName>
        <fullName evidence="4">N-methylhydantoinase A</fullName>
    </submittedName>
</protein>
<name>A0A4R1NH74_9GAMM</name>
<organism evidence="4 5">
    <name type="scientific">Sodalis ligni</name>
    <dbReference type="NCBI Taxonomy" id="2697027"/>
    <lineage>
        <taxon>Bacteria</taxon>
        <taxon>Pseudomonadati</taxon>
        <taxon>Pseudomonadota</taxon>
        <taxon>Gammaproteobacteria</taxon>
        <taxon>Enterobacterales</taxon>
        <taxon>Bruguierivoracaceae</taxon>
        <taxon>Sodalis</taxon>
    </lineage>
</organism>
<dbReference type="EMBL" id="SJOI01000001">
    <property type="protein sequence ID" value="TCL06339.1"/>
    <property type="molecule type" value="Genomic_DNA"/>
</dbReference>
<dbReference type="InterPro" id="IPR002821">
    <property type="entry name" value="Hydantoinase_A"/>
</dbReference>
<evidence type="ECO:0000313" key="5">
    <source>
        <dbReference type="Proteomes" id="UP000294555"/>
    </source>
</evidence>
<keyword evidence="5" id="KW-1185">Reference proteome</keyword>
<sequence>MIRIGVDIGGTFTDFVVWRSGGQQEQWQSFKVPSTPPNFARGFQDGFEKLLAELAIGPQEPVVIMHGTTVSTNAVIERSQPPVALLVTQGFRDILELQRLRLIDPTNLLGTRRLPLIERHQVFEIGERLGADGAIVEPLSADSVALAVEQVRAAGMTGIAVAFMNSYQNPAHEQQTRALINRLAPELDVCLSSDVWPRPGEYERAINALLNVYVKPCMSSYLQQIESYLASRLRHVQLFITRSNGGAMSAREARDFPVHTLLSGPASGVTAAQLMARAAPERHYLTMDMGGTSTDISLIREGMAAVVDQTEVGEFPLTMPVTGIEAIGAGGGSIGRFDGPVFRIGPMSAGAWPGPACFGRGGNRPTVTDAYLLCGYLSADTFLGGAMILDRDAAHQAFMPLAQRMGETVTGAASAAISIATSNMVASVLPYLARHGVDPQDVTLVTFGGNGAIHGPLLAAEIGIPSLIVPNTPSVFCAVGGVVAELTHDVVAIVQQGAMDTTRLRQVFTALQDEAGAWLARQTDGANIEAVVLEYWADLRYRGQSFQIPVKIAADAPDHMTTEMAVSAFHGEHLRLHAHADPQGRVEFIELRVRIRGALATPGSHAPAELKSVAAPSPCGHRRLHIGAAHFDHCPVYARSGLGVGASVFGPCIISQSDATVLVPQHFTARVQPDGALFMMQER</sequence>
<feature type="domain" description="Hydantoinase A/oxoprolinase" evidence="1">
    <location>
        <begin position="205"/>
        <end position="489"/>
    </location>
</feature>
<dbReference type="Pfam" id="PF05378">
    <property type="entry name" value="Hydant_A_N"/>
    <property type="match status" value="1"/>
</dbReference>
<feature type="domain" description="Acetophenone carboxylase-like C-terminal" evidence="3">
    <location>
        <begin position="500"/>
        <end position="671"/>
    </location>
</feature>
<dbReference type="InterPro" id="IPR045079">
    <property type="entry name" value="Oxoprolinase-like"/>
</dbReference>
<dbReference type="Pfam" id="PF19278">
    <property type="entry name" value="Hydant_A_C"/>
    <property type="match status" value="1"/>
</dbReference>
<reference evidence="4 5" key="1">
    <citation type="submission" date="2019-02" db="EMBL/GenBank/DDBJ databases">
        <title>Investigation of anaerobic lignin degradation for improved lignocellulosic biofuels.</title>
        <authorList>
            <person name="Deangelis K."/>
        </authorList>
    </citation>
    <scope>NUCLEOTIDE SEQUENCE [LARGE SCALE GENOMIC DNA]</scope>
    <source>
        <strain evidence="4 5">159R</strain>
    </source>
</reference>
<dbReference type="InterPro" id="IPR043129">
    <property type="entry name" value="ATPase_NBD"/>
</dbReference>
<dbReference type="SUPFAM" id="SSF53067">
    <property type="entry name" value="Actin-like ATPase domain"/>
    <property type="match status" value="1"/>
</dbReference>